<evidence type="ECO:0000313" key="4">
    <source>
        <dbReference type="Proteomes" id="UP001242480"/>
    </source>
</evidence>
<organism evidence="3 4">
    <name type="scientific">Labrys wisconsinensis</name>
    <dbReference type="NCBI Taxonomy" id="425677"/>
    <lineage>
        <taxon>Bacteria</taxon>
        <taxon>Pseudomonadati</taxon>
        <taxon>Pseudomonadota</taxon>
        <taxon>Alphaproteobacteria</taxon>
        <taxon>Hyphomicrobiales</taxon>
        <taxon>Xanthobacteraceae</taxon>
        <taxon>Labrys</taxon>
    </lineage>
</organism>
<dbReference type="EMBL" id="JAUSVX010000001">
    <property type="protein sequence ID" value="MDQ0467913.1"/>
    <property type="molecule type" value="Genomic_DNA"/>
</dbReference>
<comment type="caution">
    <text evidence="3">The sequence shown here is derived from an EMBL/GenBank/DDBJ whole genome shotgun (WGS) entry which is preliminary data.</text>
</comment>
<gene>
    <name evidence="3" type="ORF">QO011_000908</name>
</gene>
<evidence type="ECO:0000256" key="1">
    <source>
        <dbReference type="ARBA" id="ARBA00023002"/>
    </source>
</evidence>
<sequence length="430" mass="46099">MFEIDWQTPHLWRKTSKEPHVVRPALAGDREVDVAVVGAGFTGLSPALAMAEAGLSVAVLEGNEVGSAASGRNNGLVIPHHSKATPAEIEAAFGRVLGERYNAMVAEASRTAFGLIERHGIRCDGVQQGWIQPAHSPQALARGRQFYEGWKAFGADVAWLDAAEASQRVGSAYLGGWIAAEGGHVNPYALAQGLAAAAERAGVALFERSLVSAVTPEGPRWRLRTSGGSLLARQVLLASNALTGAFWPKLAEAVIPLQVYQAASEPLPEAARATILQGNPAVSDTRRDMRYFNYDAEFRIVTGGTHTVWAKARSRGLAATSRMLAKAFPQLGPAPKVTEYWEGVFGVVPDRKPRLMRLAPGVVFAGIYSGRGVALSLTLGQRVGAWLAGRLTDDQMPLPVTDLRLVPGHAVAVQVARRIHPLHRLQDRFS</sequence>
<keyword evidence="4" id="KW-1185">Reference proteome</keyword>
<dbReference type="SUPFAM" id="SSF51905">
    <property type="entry name" value="FAD/NAD(P)-binding domain"/>
    <property type="match status" value="1"/>
</dbReference>
<dbReference type="Gene3D" id="3.50.50.60">
    <property type="entry name" value="FAD/NAD(P)-binding domain"/>
    <property type="match status" value="1"/>
</dbReference>
<proteinExistence type="predicted"/>
<feature type="domain" description="FAD dependent oxidoreductase" evidence="2">
    <location>
        <begin position="33"/>
        <end position="384"/>
    </location>
</feature>
<dbReference type="Pfam" id="PF01266">
    <property type="entry name" value="DAO"/>
    <property type="match status" value="1"/>
</dbReference>
<protein>
    <submittedName>
        <fullName evidence="3">Glycine/D-amino acid oxidase-like deaminating enzyme</fullName>
    </submittedName>
</protein>
<reference evidence="3 4" key="1">
    <citation type="submission" date="2023-07" db="EMBL/GenBank/DDBJ databases">
        <title>Genomic Encyclopedia of Type Strains, Phase IV (KMG-IV): sequencing the most valuable type-strain genomes for metagenomic binning, comparative biology and taxonomic classification.</title>
        <authorList>
            <person name="Goeker M."/>
        </authorList>
    </citation>
    <scope>NUCLEOTIDE SEQUENCE [LARGE SCALE GENOMIC DNA]</scope>
    <source>
        <strain evidence="3 4">DSM 19619</strain>
    </source>
</reference>
<name>A0ABU0J0Y8_9HYPH</name>
<dbReference type="Gene3D" id="3.30.9.10">
    <property type="entry name" value="D-Amino Acid Oxidase, subunit A, domain 2"/>
    <property type="match status" value="1"/>
</dbReference>
<dbReference type="PANTHER" id="PTHR13847">
    <property type="entry name" value="SARCOSINE DEHYDROGENASE-RELATED"/>
    <property type="match status" value="1"/>
</dbReference>
<dbReference type="RefSeq" id="WP_307268240.1">
    <property type="nucleotide sequence ID" value="NZ_JAUSVX010000001.1"/>
</dbReference>
<dbReference type="PANTHER" id="PTHR13847:SF281">
    <property type="entry name" value="FAD DEPENDENT OXIDOREDUCTASE DOMAIN-CONTAINING PROTEIN"/>
    <property type="match status" value="1"/>
</dbReference>
<evidence type="ECO:0000313" key="3">
    <source>
        <dbReference type="EMBL" id="MDQ0467913.1"/>
    </source>
</evidence>
<accession>A0ABU0J0Y8</accession>
<dbReference type="InterPro" id="IPR036188">
    <property type="entry name" value="FAD/NAD-bd_sf"/>
</dbReference>
<evidence type="ECO:0000259" key="2">
    <source>
        <dbReference type="Pfam" id="PF01266"/>
    </source>
</evidence>
<keyword evidence="1" id="KW-0560">Oxidoreductase</keyword>
<dbReference type="InterPro" id="IPR006076">
    <property type="entry name" value="FAD-dep_OxRdtase"/>
</dbReference>
<dbReference type="Proteomes" id="UP001242480">
    <property type="component" value="Unassembled WGS sequence"/>
</dbReference>